<dbReference type="eggNOG" id="KOG1862">
    <property type="taxonomic scope" value="Eukaryota"/>
</dbReference>
<feature type="region of interest" description="Disordered" evidence="1">
    <location>
        <begin position="1002"/>
        <end position="1021"/>
    </location>
</feature>
<evidence type="ECO:0000259" key="2">
    <source>
        <dbReference type="PROSITE" id="PS50829"/>
    </source>
</evidence>
<feature type="compositionally biased region" description="Basic and acidic residues" evidence="1">
    <location>
        <begin position="269"/>
        <end position="286"/>
    </location>
</feature>
<feature type="compositionally biased region" description="Polar residues" evidence="1">
    <location>
        <begin position="1089"/>
        <end position="1104"/>
    </location>
</feature>
<feature type="compositionally biased region" description="Basic and acidic residues" evidence="1">
    <location>
        <begin position="457"/>
        <end position="467"/>
    </location>
</feature>
<dbReference type="PANTHER" id="PTHR14445:SF36">
    <property type="entry name" value="FI03272P-RELATED"/>
    <property type="match status" value="1"/>
</dbReference>
<dbReference type="Gene3D" id="3.30.1490.40">
    <property type="match status" value="1"/>
</dbReference>
<gene>
    <name evidence="3" type="ORF">VC83_06779</name>
</gene>
<evidence type="ECO:0000256" key="1">
    <source>
        <dbReference type="SAM" id="MobiDB-lite"/>
    </source>
</evidence>
<feature type="compositionally biased region" description="Low complexity" evidence="1">
    <location>
        <begin position="698"/>
        <end position="718"/>
    </location>
</feature>
<protein>
    <recommendedName>
        <fullName evidence="2">GYF domain-containing protein</fullName>
    </recommendedName>
</protein>
<feature type="compositionally biased region" description="Pro residues" evidence="1">
    <location>
        <begin position="1118"/>
        <end position="1132"/>
    </location>
</feature>
<feature type="region of interest" description="Disordered" evidence="1">
    <location>
        <begin position="1039"/>
        <end position="1180"/>
    </location>
</feature>
<feature type="region of interest" description="Disordered" evidence="1">
    <location>
        <begin position="1"/>
        <end position="93"/>
    </location>
</feature>
<dbReference type="Proteomes" id="UP000077154">
    <property type="component" value="Unassembled WGS sequence"/>
</dbReference>
<feature type="region of interest" description="Disordered" evidence="1">
    <location>
        <begin position="655"/>
        <end position="740"/>
    </location>
</feature>
<dbReference type="InterPro" id="IPR051640">
    <property type="entry name" value="GRB10-interact_GYF"/>
</dbReference>
<dbReference type="SMART" id="SM00444">
    <property type="entry name" value="GYF"/>
    <property type="match status" value="1"/>
</dbReference>
<feature type="region of interest" description="Disordered" evidence="1">
    <location>
        <begin position="182"/>
        <end position="547"/>
    </location>
</feature>
<feature type="compositionally biased region" description="Polar residues" evidence="1">
    <location>
        <begin position="922"/>
        <end position="961"/>
    </location>
</feature>
<feature type="compositionally biased region" description="Polar residues" evidence="1">
    <location>
        <begin position="719"/>
        <end position="740"/>
    </location>
</feature>
<feature type="compositionally biased region" description="Polar residues" evidence="1">
    <location>
        <begin position="182"/>
        <end position="197"/>
    </location>
</feature>
<feature type="compositionally biased region" description="Low complexity" evidence="1">
    <location>
        <begin position="1002"/>
        <end position="1016"/>
    </location>
</feature>
<dbReference type="RefSeq" id="XP_024321769.1">
    <property type="nucleotide sequence ID" value="XM_024470368.1"/>
</dbReference>
<sequence length="1506" mass="158839">MPSHLPSSFASAAAGQSSRDTRPSGRNEPRGGGDWARKEARSLNGTLTLRRSSTNPNAVPGQTVPQVEQSTTSSASDSFFTQYTNNPGSEAPVDTRYSKDAILDIYKAHQSSVSSNDDVARLFVNNWNPEQQNSSGARGWGKSNDTRDHNHGPEICWDQSGEVQPIGLQDMSDVERSIFTNEVNSPLKPLSQNTKEQGTPGGATNGRKTSVSHGQGGAAGPYGVTPPTPGRPGTRRRETGESVGYSSLTSPATMSRFNRDEPSPFFNRKGGDKDSFLADDRDDGVKHGQTSLPFGGVSRSNTAGSGLGNGPASPWAAPTSGANMSTMGSFGSFALPSGSNPPATPGEKRPAFGRGESRLAHLMPKESSEELSSKDESLRSDAAKSWRARARTDTDPFDESIRPGSAALGGQDISPPLSQHRRAPGLDTPSRQASGDLGMSDAPGFRDGMHGHGIQTPHERLGGHRGLESPTETNPYASPPDERAQREEDETSIGSNPMHQARPHGLGGVGEQASNPFGGLARGFPNAPFDGSDRSQNSSATGSKGFPSLGIAGAGGLGGLGSWPTSANPIGTPDRERSFQSAFGNSIFGPMGDMQSPGLGGLGNLGPASGGLSGSNTIGRGSKLGSLFPVAMQAQMHTTDTDHQGEDQRQMSNFGAIGRNAFGPPRETDSPLRSGRGVFDDLFQASDFRQGQHPPTEGAQPQTASSSQPPSNSQTPGQAYQQGQTSAEQTPTPGNLPQTQQRTMVMPDRMRWVYLDPQGQTQGPWSGLEMHDWYKASFFTPDLSVKKLEDVEFEPLGQLIRRIGNSREPFLVPQIGIPYGPVTAQSGAPFVPTATTGAPGPQPGAVQPPFAGAFPSFGTTLTAEQQNNLERRKQEEQYLMARQREFLAQQQVNMKQMQMPGGIPSALHHHSSAHSLQSQPSFGSITSPIGPIMSQQQIPTSGSSFFDASSRPAPTTGSSNLPPDFFREDEVARRSLQDRQQAFGAPTGATQAPRSQLPAIFSQQSQAQAAASQYQAHSENDPQGFRARLQEFEQLRAQHDMEQAEHAPAPATTEPTRPPQNRQQSRTETVTAETEVLVERKDQEEVLSLTEQIQKAASAKQTPQPESPWAKVSSGLPMPFPPPPQSTTPLPAPAAQRGRSNLPETLHAGTRSRSETPDTATAPPSIAPWAKEPADAPKGPSLKEIQEVEAKNAAKLEESAAVARRALLEQELRAQPAAVAHGLPTTSTWGSSASPVGPAVTATSTWSKATTTKVQNQVAAATASKKTLADIQREEELRKQKLAAAAVPAAPALPSGGKRYAELASKPTAGQPAMNSAWSTVGAGGKVKMPGGPVGAAPSPVMRLASSTPGPALAKVARPAVIENRANTSSAALSSQSGVSAAQQEFTKWANAALAKGLNTDINVDNFVQMLCEFPGEPGVIADSVYANSQLMDGRRFADEFIRRKKQAEKGIVESAGAGSTGFSTAGSGSASAGGWSEVAKKGPAKVEEPVASGFKVVPNKKKGRK</sequence>
<dbReference type="InterPro" id="IPR003169">
    <property type="entry name" value="GYF"/>
</dbReference>
<name>A0A177A2I1_9PEZI</name>
<accession>A0A177A2I1</accession>
<dbReference type="PANTHER" id="PTHR14445">
    <property type="entry name" value="GRB10 INTERACTING GYF PROTEIN"/>
    <property type="match status" value="1"/>
</dbReference>
<proteinExistence type="predicted"/>
<feature type="compositionally biased region" description="Polar residues" evidence="1">
    <location>
        <begin position="244"/>
        <end position="256"/>
    </location>
</feature>
<reference evidence="3" key="1">
    <citation type="submission" date="2016-03" db="EMBL/GenBank/DDBJ databases">
        <title>Updated assembly of Pseudogymnoascus destructans, the fungus causing white-nose syndrome of bats.</title>
        <authorList>
            <person name="Palmer J.M."/>
            <person name="Drees K.P."/>
            <person name="Foster J.T."/>
            <person name="Lindner D.L."/>
        </authorList>
    </citation>
    <scope>NUCLEOTIDE SEQUENCE [LARGE SCALE GENOMIC DNA]</scope>
    <source>
        <strain evidence="3">20631-21</strain>
    </source>
</reference>
<dbReference type="EMBL" id="KV441404">
    <property type="protein sequence ID" value="OAF56475.1"/>
    <property type="molecule type" value="Genomic_DNA"/>
</dbReference>
<dbReference type="GO" id="GO:0005829">
    <property type="term" value="C:cytosol"/>
    <property type="evidence" value="ECO:0007669"/>
    <property type="project" value="TreeGrafter"/>
</dbReference>
<feature type="compositionally biased region" description="Polar residues" evidence="1">
    <location>
        <begin position="320"/>
        <end position="329"/>
    </location>
</feature>
<feature type="compositionally biased region" description="Low complexity" evidence="1">
    <location>
        <begin position="70"/>
        <end position="81"/>
    </location>
</feature>
<dbReference type="PROSITE" id="PS50829">
    <property type="entry name" value="GYF"/>
    <property type="match status" value="1"/>
</dbReference>
<organism evidence="3">
    <name type="scientific">Pseudogymnoascus destructans</name>
    <dbReference type="NCBI Taxonomy" id="655981"/>
    <lineage>
        <taxon>Eukaryota</taxon>
        <taxon>Fungi</taxon>
        <taxon>Dikarya</taxon>
        <taxon>Ascomycota</taxon>
        <taxon>Pezizomycotina</taxon>
        <taxon>Leotiomycetes</taxon>
        <taxon>Thelebolales</taxon>
        <taxon>Thelebolaceae</taxon>
        <taxon>Pseudogymnoascus</taxon>
    </lineage>
</organism>
<feature type="region of interest" description="Disordered" evidence="1">
    <location>
        <begin position="129"/>
        <end position="158"/>
    </location>
</feature>
<feature type="domain" description="GYF" evidence="2">
    <location>
        <begin position="749"/>
        <end position="797"/>
    </location>
</feature>
<feature type="compositionally biased region" description="Low complexity" evidence="1">
    <location>
        <begin position="1455"/>
        <end position="1477"/>
    </location>
</feature>
<feature type="region of interest" description="Disordered" evidence="1">
    <location>
        <begin position="899"/>
        <end position="965"/>
    </location>
</feature>
<dbReference type="InterPro" id="IPR035445">
    <property type="entry name" value="GYF-like_dom_sf"/>
</dbReference>
<feature type="region of interest" description="Disordered" evidence="1">
    <location>
        <begin position="560"/>
        <end position="605"/>
    </location>
</feature>
<feature type="compositionally biased region" description="Polar residues" evidence="1">
    <location>
        <begin position="288"/>
        <end position="304"/>
    </location>
</feature>
<feature type="compositionally biased region" description="Polar residues" evidence="1">
    <location>
        <begin position="43"/>
        <end position="57"/>
    </location>
</feature>
<feature type="compositionally biased region" description="Basic and acidic residues" evidence="1">
    <location>
        <begin position="19"/>
        <end position="41"/>
    </location>
</feature>
<dbReference type="GeneID" id="36289835"/>
<feature type="compositionally biased region" description="Basic and acidic residues" evidence="1">
    <location>
        <begin position="1479"/>
        <end position="1489"/>
    </location>
</feature>
<feature type="region of interest" description="Disordered" evidence="1">
    <location>
        <begin position="1453"/>
        <end position="1506"/>
    </location>
</feature>
<dbReference type="Pfam" id="PF02213">
    <property type="entry name" value="GYF"/>
    <property type="match status" value="1"/>
</dbReference>
<evidence type="ECO:0000313" key="3">
    <source>
        <dbReference type="EMBL" id="OAF56475.1"/>
    </source>
</evidence>
<feature type="compositionally biased region" description="Low complexity" evidence="1">
    <location>
        <begin position="7"/>
        <end position="18"/>
    </location>
</feature>
<dbReference type="OrthoDB" id="48509at2759"/>
<dbReference type="SUPFAM" id="SSF55277">
    <property type="entry name" value="GYF domain"/>
    <property type="match status" value="1"/>
</dbReference>
<dbReference type="VEuPathDB" id="FungiDB:GMDG_02324"/>
<feature type="compositionally biased region" description="Basic and acidic residues" evidence="1">
    <location>
        <begin position="346"/>
        <end position="394"/>
    </location>
</feature>
<feature type="compositionally biased region" description="Low complexity" evidence="1">
    <location>
        <begin position="1046"/>
        <end position="1055"/>
    </location>
</feature>